<comment type="caution">
    <text evidence="2">The sequence shown here is derived from an EMBL/GenBank/DDBJ whole genome shotgun (WGS) entry which is preliminary data.</text>
</comment>
<dbReference type="AlphaFoldDB" id="A0AB34IZQ6"/>
<organism evidence="2 3">
    <name type="scientific">Prymnesium parvum</name>
    <name type="common">Toxic golden alga</name>
    <dbReference type="NCBI Taxonomy" id="97485"/>
    <lineage>
        <taxon>Eukaryota</taxon>
        <taxon>Haptista</taxon>
        <taxon>Haptophyta</taxon>
        <taxon>Prymnesiophyceae</taxon>
        <taxon>Prymnesiales</taxon>
        <taxon>Prymnesiaceae</taxon>
        <taxon>Prymnesium</taxon>
    </lineage>
</organism>
<keyword evidence="1" id="KW-0732">Signal</keyword>
<feature type="chain" id="PRO_5044331596" evidence="1">
    <location>
        <begin position="28"/>
        <end position="103"/>
    </location>
</feature>
<dbReference type="Proteomes" id="UP001515480">
    <property type="component" value="Unassembled WGS sequence"/>
</dbReference>
<evidence type="ECO:0000256" key="1">
    <source>
        <dbReference type="SAM" id="SignalP"/>
    </source>
</evidence>
<name>A0AB34IZQ6_PRYPA</name>
<feature type="signal peptide" evidence="1">
    <location>
        <begin position="1"/>
        <end position="27"/>
    </location>
</feature>
<reference evidence="2 3" key="1">
    <citation type="journal article" date="2024" name="Science">
        <title>Giant polyketide synthase enzymes in the biosynthesis of giant marine polyether toxins.</title>
        <authorList>
            <person name="Fallon T.R."/>
            <person name="Shende V.V."/>
            <person name="Wierzbicki I.H."/>
            <person name="Pendleton A.L."/>
            <person name="Watervoot N.F."/>
            <person name="Auber R.P."/>
            <person name="Gonzalez D.J."/>
            <person name="Wisecaver J.H."/>
            <person name="Moore B.S."/>
        </authorList>
    </citation>
    <scope>NUCLEOTIDE SEQUENCE [LARGE SCALE GENOMIC DNA]</scope>
    <source>
        <strain evidence="2 3">12B1</strain>
    </source>
</reference>
<evidence type="ECO:0000313" key="2">
    <source>
        <dbReference type="EMBL" id="KAL1510723.1"/>
    </source>
</evidence>
<dbReference type="EMBL" id="JBGBPQ010000015">
    <property type="protein sequence ID" value="KAL1510723.1"/>
    <property type="molecule type" value="Genomic_DNA"/>
</dbReference>
<gene>
    <name evidence="2" type="ORF">AB1Y20_007012</name>
</gene>
<protein>
    <submittedName>
        <fullName evidence="2">Uncharacterized protein</fullName>
    </submittedName>
</protein>
<evidence type="ECO:0000313" key="3">
    <source>
        <dbReference type="Proteomes" id="UP001515480"/>
    </source>
</evidence>
<proteinExistence type="predicted"/>
<keyword evidence="3" id="KW-1185">Reference proteome</keyword>
<sequence>MVWLVIAASLLALAALAAMGWHMKTVAEPERARQLRATAKQRRLDKLAIDAVDDAAAGFDLWAHVAAARATGALARDTSATDAEILVGRARCSSTYVFRKQTN</sequence>
<accession>A0AB34IZQ6</accession>